<dbReference type="RefSeq" id="XP_066702834.1">
    <property type="nucleotide sequence ID" value="XM_066840207.1"/>
</dbReference>
<evidence type="ECO:0000256" key="5">
    <source>
        <dbReference type="ARBA" id="ARBA00023004"/>
    </source>
</evidence>
<reference evidence="8 9" key="1">
    <citation type="submission" date="2023-01" db="EMBL/GenBank/DDBJ databases">
        <title>Analysis of 21 Apiospora genomes using comparative genomics revels a genus with tremendous synthesis potential of carbohydrate active enzymes and secondary metabolites.</title>
        <authorList>
            <person name="Sorensen T."/>
        </authorList>
    </citation>
    <scope>NUCLEOTIDE SEQUENCE [LARGE SCALE GENOMIC DNA]</scope>
    <source>
        <strain evidence="8 9">CBS 24483</strain>
    </source>
</reference>
<dbReference type="EMBL" id="JAQQWE010000003">
    <property type="protein sequence ID" value="KAK7959131.1"/>
    <property type="molecule type" value="Genomic_DNA"/>
</dbReference>
<dbReference type="InterPro" id="IPR001128">
    <property type="entry name" value="Cyt_P450"/>
</dbReference>
<keyword evidence="3 7" id="KW-0349">Heme</keyword>
<proteinExistence type="inferred from homology"/>
<gene>
    <name evidence="8" type="ORF">PG986_003985</name>
</gene>
<evidence type="ECO:0000256" key="1">
    <source>
        <dbReference type="ARBA" id="ARBA00001971"/>
    </source>
</evidence>
<keyword evidence="7" id="KW-0560">Oxidoreductase</keyword>
<comment type="cofactor">
    <cofactor evidence="1">
        <name>heme</name>
        <dbReference type="ChEBI" id="CHEBI:30413"/>
    </cofactor>
</comment>
<dbReference type="GeneID" id="92073269"/>
<dbReference type="Gene3D" id="1.10.630.10">
    <property type="entry name" value="Cytochrome P450"/>
    <property type="match status" value="1"/>
</dbReference>
<protein>
    <submittedName>
        <fullName evidence="8">Uncharacterized protein</fullName>
    </submittedName>
</protein>
<evidence type="ECO:0000256" key="4">
    <source>
        <dbReference type="ARBA" id="ARBA00022723"/>
    </source>
</evidence>
<keyword evidence="4 7" id="KW-0479">Metal-binding</keyword>
<dbReference type="PRINTS" id="PR00465">
    <property type="entry name" value="EP450IV"/>
</dbReference>
<name>A0ABR1QLA4_9PEZI</name>
<dbReference type="PROSITE" id="PS00086">
    <property type="entry name" value="CYTOCHROME_P450"/>
    <property type="match status" value="1"/>
</dbReference>
<dbReference type="Proteomes" id="UP001391051">
    <property type="component" value="Unassembled WGS sequence"/>
</dbReference>
<keyword evidence="5 7" id="KW-0408">Iron</keyword>
<dbReference type="InterPro" id="IPR002403">
    <property type="entry name" value="Cyt_P450_E_grp-IV"/>
</dbReference>
<dbReference type="InterPro" id="IPR036396">
    <property type="entry name" value="Cyt_P450_sf"/>
</dbReference>
<evidence type="ECO:0000256" key="6">
    <source>
        <dbReference type="ARBA" id="ARBA00023033"/>
    </source>
</evidence>
<dbReference type="SUPFAM" id="SSF48264">
    <property type="entry name" value="Cytochrome P450"/>
    <property type="match status" value="1"/>
</dbReference>
<accession>A0ABR1QLA4</accession>
<evidence type="ECO:0000256" key="3">
    <source>
        <dbReference type="ARBA" id="ARBA00022617"/>
    </source>
</evidence>
<dbReference type="InterPro" id="IPR017972">
    <property type="entry name" value="Cyt_P450_CS"/>
</dbReference>
<organism evidence="8 9">
    <name type="scientific">Apiospora aurea</name>
    <dbReference type="NCBI Taxonomy" id="335848"/>
    <lineage>
        <taxon>Eukaryota</taxon>
        <taxon>Fungi</taxon>
        <taxon>Dikarya</taxon>
        <taxon>Ascomycota</taxon>
        <taxon>Pezizomycotina</taxon>
        <taxon>Sordariomycetes</taxon>
        <taxon>Xylariomycetidae</taxon>
        <taxon>Amphisphaeriales</taxon>
        <taxon>Apiosporaceae</taxon>
        <taxon>Apiospora</taxon>
    </lineage>
</organism>
<dbReference type="PANTHER" id="PTHR24305">
    <property type="entry name" value="CYTOCHROME P450"/>
    <property type="match status" value="1"/>
</dbReference>
<comment type="similarity">
    <text evidence="2 7">Belongs to the cytochrome P450 family.</text>
</comment>
<comment type="caution">
    <text evidence="8">The sequence shown here is derived from an EMBL/GenBank/DDBJ whole genome shotgun (WGS) entry which is preliminary data.</text>
</comment>
<dbReference type="PRINTS" id="PR00385">
    <property type="entry name" value="P450"/>
</dbReference>
<dbReference type="InterPro" id="IPR050121">
    <property type="entry name" value="Cytochrome_P450_monoxygenase"/>
</dbReference>
<evidence type="ECO:0000256" key="2">
    <source>
        <dbReference type="ARBA" id="ARBA00010617"/>
    </source>
</evidence>
<dbReference type="PANTHER" id="PTHR24305:SF166">
    <property type="entry name" value="CYTOCHROME P450 12A4, MITOCHONDRIAL-RELATED"/>
    <property type="match status" value="1"/>
</dbReference>
<keyword evidence="9" id="KW-1185">Reference proteome</keyword>
<evidence type="ECO:0000313" key="8">
    <source>
        <dbReference type="EMBL" id="KAK7959131.1"/>
    </source>
</evidence>
<evidence type="ECO:0000256" key="7">
    <source>
        <dbReference type="RuleBase" id="RU000461"/>
    </source>
</evidence>
<keyword evidence="6 7" id="KW-0503">Monooxygenase</keyword>
<sequence>MEALEAIGLASNLLQFIELGFKLAEKARDIHQSSFGSTEEDASHLRITTSLEASFGRLTTSTSKSHNAQEVAIHGTASECADVARQLSQLLEKTRVKGPRTKTKVFKATIRSTWKTREKQDLITRLDHALNGLNTQLLLLTRSDIITHLDNSFEWHTLQGTQLKSISTQVSSLREDLSRNCHNTAIATDLCELLDKPRQSLIKVRQHQILESLRFDLMHAREEGISEAHEATYDWILAPEGPFATSSLESTSRRFQSWLQQNGGIFFIMGKPGAGNIVPRYTDVDVDYAPEDGPQAPFSGVTSVQVPIAAASIDMVGHFGYGVDFHTIDTMSTSKFGSAAKHSADKKRRFARAFIHMFKTTRHGQLSLEAASIIGPAIALRLPLRAVKAIKGIMGLFYDTTRDIVEEHERAAAQSEKPAQTQGRTDVLSLAVRSGTLSHADLVEEGVHMTSAGTETLIGTTTWAMHLLSRPLEAQARLREEIRAKIPSPYDKAATQSVSQADLRKLPYLNAVMNEILRFHSVNGLLWRQCASPAVLAGVPIPRGTTVTFSPWALNRDPRHWGADAPVFDPARWVAHPATGSADHAYAFATFGGGPRRCIGEGYACDQLLCVLAAYVGRYELTPLDPLGGTDDGTEIGSNFALTLFKVYEGWQLHVKKISGWQLISPTEAMNLGVCLTSFQ</sequence>
<dbReference type="Pfam" id="PF00067">
    <property type="entry name" value="p450"/>
    <property type="match status" value="1"/>
</dbReference>
<evidence type="ECO:0000313" key="9">
    <source>
        <dbReference type="Proteomes" id="UP001391051"/>
    </source>
</evidence>